<proteinExistence type="predicted"/>
<feature type="compositionally biased region" description="Basic residues" evidence="1">
    <location>
        <begin position="7"/>
        <end position="17"/>
    </location>
</feature>
<dbReference type="AlphaFoldDB" id="A0A9N9NEQ9"/>
<feature type="compositionally biased region" description="Basic residues" evidence="1">
    <location>
        <begin position="182"/>
        <end position="193"/>
    </location>
</feature>
<evidence type="ECO:0000256" key="1">
    <source>
        <dbReference type="SAM" id="MobiDB-lite"/>
    </source>
</evidence>
<keyword evidence="3" id="KW-1185">Reference proteome</keyword>
<feature type="compositionally biased region" description="Acidic residues" evidence="1">
    <location>
        <begin position="160"/>
        <end position="176"/>
    </location>
</feature>
<feature type="compositionally biased region" description="Basic and acidic residues" evidence="1">
    <location>
        <begin position="26"/>
        <end position="35"/>
    </location>
</feature>
<feature type="compositionally biased region" description="Low complexity" evidence="1">
    <location>
        <begin position="52"/>
        <end position="73"/>
    </location>
</feature>
<evidence type="ECO:0000313" key="3">
    <source>
        <dbReference type="Proteomes" id="UP000789342"/>
    </source>
</evidence>
<comment type="caution">
    <text evidence="2">The sequence shown here is derived from an EMBL/GenBank/DDBJ whole genome shotgun (WGS) entry which is preliminary data.</text>
</comment>
<feature type="region of interest" description="Disordered" evidence="1">
    <location>
        <begin position="1"/>
        <end position="193"/>
    </location>
</feature>
<accession>A0A9N9NEQ9</accession>
<reference evidence="2" key="1">
    <citation type="submission" date="2021-06" db="EMBL/GenBank/DDBJ databases">
        <authorList>
            <person name="Kallberg Y."/>
            <person name="Tangrot J."/>
            <person name="Rosling A."/>
        </authorList>
    </citation>
    <scope>NUCLEOTIDE SEQUENCE</scope>
    <source>
        <strain evidence="2">CL551</strain>
    </source>
</reference>
<name>A0A9N9NEQ9_9GLOM</name>
<feature type="compositionally biased region" description="Basic and acidic residues" evidence="1">
    <location>
        <begin position="135"/>
        <end position="145"/>
    </location>
</feature>
<protein>
    <submittedName>
        <fullName evidence="2">11328_t:CDS:1</fullName>
    </submittedName>
</protein>
<gene>
    <name evidence="2" type="ORF">AMORRO_LOCUS13685</name>
</gene>
<organism evidence="2 3">
    <name type="scientific">Acaulospora morrowiae</name>
    <dbReference type="NCBI Taxonomy" id="94023"/>
    <lineage>
        <taxon>Eukaryota</taxon>
        <taxon>Fungi</taxon>
        <taxon>Fungi incertae sedis</taxon>
        <taxon>Mucoromycota</taxon>
        <taxon>Glomeromycotina</taxon>
        <taxon>Glomeromycetes</taxon>
        <taxon>Diversisporales</taxon>
        <taxon>Acaulosporaceae</taxon>
        <taxon>Acaulospora</taxon>
    </lineage>
</organism>
<dbReference type="EMBL" id="CAJVPV010024385">
    <property type="protein sequence ID" value="CAG8726329.1"/>
    <property type="molecule type" value="Genomic_DNA"/>
</dbReference>
<sequence>MITKAQGNRKRTQHTSRRAVVASSSRGKERNKNLGDSDFSASESDEKRVSLDSESSESTIDSEVDSMSVSSDDTTILTRSRREVKAINYSDEQYYASRGVTESSKRKKMDPSDSDSKKKKKKRMKVSDFAISRSTTEDSHSDNAKTRSKRVASKLRDRDEESEDETEDESEDESEDNDHVSGRRSRRSKVVKSKKIETHYVRSSDYEKPVRRQIIRDVLVTPTVPTRKYDKKFISAHTTWCVKCGLASPNRRVACQPLDAGHVNPALHL</sequence>
<dbReference type="Proteomes" id="UP000789342">
    <property type="component" value="Unassembled WGS sequence"/>
</dbReference>
<feature type="non-terminal residue" evidence="2">
    <location>
        <position position="1"/>
    </location>
</feature>
<evidence type="ECO:0000313" key="2">
    <source>
        <dbReference type="EMBL" id="CAG8726329.1"/>
    </source>
</evidence>